<organism evidence="1 2">
    <name type="scientific">Candidatus Nanopelagicus limnae</name>
    <dbReference type="NCBI Taxonomy" id="1884634"/>
    <lineage>
        <taxon>Bacteria</taxon>
        <taxon>Bacillati</taxon>
        <taxon>Actinomycetota</taxon>
        <taxon>Actinomycetes</taxon>
        <taxon>Candidatus Nanopelagicales</taxon>
        <taxon>Candidatus Nanopelagicaceae</taxon>
        <taxon>Candidatus Nanopelagicus</taxon>
    </lineage>
</organism>
<keyword evidence="2" id="KW-1185">Reference proteome</keyword>
<dbReference type="AlphaFoldDB" id="A0A249JYX2"/>
<evidence type="ECO:0000313" key="1">
    <source>
        <dbReference type="EMBL" id="ASY09733.1"/>
    </source>
</evidence>
<name>A0A249JYX2_9ACTN</name>
<accession>A0A249JYX2</accession>
<dbReference type="KEGG" id="abam:B1s21122_05285"/>
<evidence type="ECO:0000313" key="2">
    <source>
        <dbReference type="Proteomes" id="UP000217153"/>
    </source>
</evidence>
<proteinExistence type="predicted"/>
<protein>
    <submittedName>
        <fullName evidence="1">Putative mycothiol system anti-sigma-R factor</fullName>
    </submittedName>
</protein>
<sequence length="132" mass="15107">MSNLNNFISCEQVIPNIVLYIDHEIFDDQELSAVEIHFGSCPNCRTQMEQENAALVMMRNLLCNALTEEAPEELCGRINQQTEDLYDQMMQGVTSQSVTEITYTQTTYTEITSEGATQIEITSEIRREFPQE</sequence>
<dbReference type="EMBL" id="CP016768">
    <property type="protein sequence ID" value="ASY09733.1"/>
    <property type="molecule type" value="Genomic_DNA"/>
</dbReference>
<dbReference type="OrthoDB" id="3267840at2"/>
<dbReference type="Proteomes" id="UP000217153">
    <property type="component" value="Chromosome"/>
</dbReference>
<dbReference type="RefSeq" id="WP_095681037.1">
    <property type="nucleotide sequence ID" value="NZ_CP016768.2"/>
</dbReference>
<gene>
    <name evidence="1" type="ORF">B1s21122_05285</name>
</gene>
<reference evidence="2" key="1">
    <citation type="submission" date="2016-10" db="EMBL/GenBank/DDBJ databases">
        <title>High microdiversification within the ubiquitous acI lineage of Actinobacteria.</title>
        <authorList>
            <person name="Neuenschwander S.M."/>
            <person name="Salcher M."/>
            <person name="Ghai R."/>
            <person name="Pernthaler J."/>
        </authorList>
    </citation>
    <scope>NUCLEOTIDE SEQUENCE [LARGE SCALE GENOMIC DNA]</scope>
</reference>